<evidence type="ECO:0000313" key="1">
    <source>
        <dbReference type="EMBL" id="KAF4700474.1"/>
    </source>
</evidence>
<comment type="caution">
    <text evidence="1">The sequence shown here is derived from an EMBL/GenBank/DDBJ whole genome shotgun (WGS) entry which is preliminary data.</text>
</comment>
<dbReference type="Proteomes" id="UP000574390">
    <property type="component" value="Unassembled WGS sequence"/>
</dbReference>
<feature type="non-terminal residue" evidence="1">
    <location>
        <position position="194"/>
    </location>
</feature>
<protein>
    <submittedName>
        <fullName evidence="1">Uncharacterized protein</fullName>
    </submittedName>
</protein>
<name>A0A7J6PW80_PEROL</name>
<dbReference type="AlphaFoldDB" id="A0A7J6PW80"/>
<gene>
    <name evidence="1" type="ORF">FOZ62_010597</name>
</gene>
<evidence type="ECO:0000313" key="2">
    <source>
        <dbReference type="Proteomes" id="UP000574390"/>
    </source>
</evidence>
<proteinExistence type="predicted"/>
<feature type="non-terminal residue" evidence="1">
    <location>
        <position position="1"/>
    </location>
</feature>
<dbReference type="InterPro" id="IPR007929">
    <property type="entry name" value="DUF723"/>
</dbReference>
<dbReference type="EMBL" id="JABANM010033927">
    <property type="protein sequence ID" value="KAF4700474.1"/>
    <property type="molecule type" value="Genomic_DNA"/>
</dbReference>
<dbReference type="Pfam" id="PF05265">
    <property type="entry name" value="DUF723"/>
    <property type="match status" value="1"/>
</dbReference>
<organism evidence="1 2">
    <name type="scientific">Perkinsus olseni</name>
    <name type="common">Perkinsus atlanticus</name>
    <dbReference type="NCBI Taxonomy" id="32597"/>
    <lineage>
        <taxon>Eukaryota</taxon>
        <taxon>Sar</taxon>
        <taxon>Alveolata</taxon>
        <taxon>Perkinsozoa</taxon>
        <taxon>Perkinsea</taxon>
        <taxon>Perkinsida</taxon>
        <taxon>Perkinsidae</taxon>
        <taxon>Perkinsus</taxon>
    </lineage>
</organism>
<sequence>FYAYQSLRVPVDRPFCSTSSLRCSQASYAVAARHRRHSSKAMRWVRSSDLTRLPPVKPEDAFNDWNKRFSLTVKEAKRRYELQGVKIKGKYKRQKRKLVLRQVVKDMIAVHGNIYDYSLVDYHGLLTDVTIRCPVHGRFRMSPQLHVCERRGCPLCQFRLDKSRYRMQAKLEGVTYDEIFNRGRALADPTSPYN</sequence>
<reference evidence="1 2" key="1">
    <citation type="submission" date="2020-04" db="EMBL/GenBank/DDBJ databases">
        <title>Perkinsus olseni comparative genomics.</title>
        <authorList>
            <person name="Bogema D.R."/>
        </authorList>
    </citation>
    <scope>NUCLEOTIDE SEQUENCE [LARGE SCALE GENOMIC DNA]</scope>
    <source>
        <strain evidence="1">ATCC PRA-205</strain>
    </source>
</reference>
<accession>A0A7J6PW80</accession>